<evidence type="ECO:0000256" key="10">
    <source>
        <dbReference type="ARBA" id="ARBA00024673"/>
    </source>
</evidence>
<evidence type="ECO:0000256" key="1">
    <source>
        <dbReference type="ARBA" id="ARBA00004606"/>
    </source>
</evidence>
<evidence type="ECO:0000256" key="7">
    <source>
        <dbReference type="ARBA" id="ARBA00022989"/>
    </source>
</evidence>
<evidence type="ECO:0000256" key="6">
    <source>
        <dbReference type="ARBA" id="ARBA00022968"/>
    </source>
</evidence>
<keyword evidence="9 12" id="KW-0472">Membrane</keyword>
<dbReference type="EMBL" id="MCFI01000008">
    <property type="protein sequence ID" value="ORY83263.1"/>
    <property type="molecule type" value="Genomic_DNA"/>
</dbReference>
<evidence type="ECO:0000259" key="13">
    <source>
        <dbReference type="Pfam" id="PF04083"/>
    </source>
</evidence>
<dbReference type="GeneID" id="63787777"/>
<feature type="compositionally biased region" description="Polar residues" evidence="11">
    <location>
        <begin position="582"/>
        <end position="596"/>
    </location>
</feature>
<evidence type="ECO:0000256" key="11">
    <source>
        <dbReference type="SAM" id="MobiDB-lite"/>
    </source>
</evidence>
<keyword evidence="8" id="KW-0443">Lipid metabolism</keyword>
<feature type="domain" description="Partial AB-hydrolase lipase" evidence="13">
    <location>
        <begin position="85"/>
        <end position="158"/>
    </location>
</feature>
<dbReference type="FunFam" id="3.40.50.1820:FF:000095">
    <property type="entry name" value="Triglyceride lipase-cholesterol esterase"/>
    <property type="match status" value="1"/>
</dbReference>
<keyword evidence="7 12" id="KW-1133">Transmembrane helix</keyword>
<dbReference type="STRING" id="56484.A0A1Y2FH60"/>
<dbReference type="Gene3D" id="3.40.50.1820">
    <property type="entry name" value="alpha/beta hydrolase"/>
    <property type="match status" value="1"/>
</dbReference>
<evidence type="ECO:0000256" key="9">
    <source>
        <dbReference type="ARBA" id="ARBA00023136"/>
    </source>
</evidence>
<feature type="transmembrane region" description="Helical" evidence="12">
    <location>
        <begin position="21"/>
        <end position="46"/>
    </location>
</feature>
<evidence type="ECO:0000256" key="12">
    <source>
        <dbReference type="SAM" id="Phobius"/>
    </source>
</evidence>
<evidence type="ECO:0000256" key="8">
    <source>
        <dbReference type="ARBA" id="ARBA00023098"/>
    </source>
</evidence>
<dbReference type="InterPro" id="IPR006693">
    <property type="entry name" value="AB_hydrolase_lipase"/>
</dbReference>
<dbReference type="OMA" id="TKDIRYY"/>
<sequence>MAIPVLGRLTVRDHISLVVGFAFVILEMVLRCATFFLPAPLLALFYNLSARYDPYPCISLIDRRLVAKPAERTRMHSIQDAHTFDEMCAEFGYEAQEHVVQTQDGYILCLHRLCHTRAELAERDRERGSGERPRPLKKPVVYLHHGLMMNSEVWVCNLEEERQLPFILVERGYDVWFGNNRGNKYSKKHITLKSNDKRFWDFSMDDFALRDIPDSIAYVLHFTKQQNLSYIGFSQGTAQAFATLSIHPSLNEMVNVFIALAPAMSPRGLHNIFVDALMKASPTALFLFFGRKAILPSTVFWQSIMYPPFFVRILDLSMKFLFGWHSRNMTFQQKAASYYHLYSFASVKSLVHWFQIIRSGQFQMYDDDLAVAQTKRPVRTESERRSRSTSRRPLVRAGSFYQAARFPTRNIAAPIVLMYGGSDSLVEIDVMLSALPSHTITYCIPHFEHLDFLWGQEVDTLVIPQVLAYLKRFEPQQPQLQQPVPIVRHVKIGQSRAVAEDSPSSTDSSTPHTQTPSMHPGPAEREMTPQPRRSSLASVQREGHTRAGSPTPPLFQMAHSRRLAATGGHTHRRGSSGRPLNSAGSSIINQLSGSSEVDTEDLKALPTTQLSGSLDWDAMT</sequence>
<comment type="caution">
    <text evidence="14">The sequence shown here is derived from an EMBL/GenBank/DDBJ whole genome shotgun (WGS) entry which is preliminary data.</text>
</comment>
<organism evidence="14 15">
    <name type="scientific">Protomyces lactucae-debilis</name>
    <dbReference type="NCBI Taxonomy" id="2754530"/>
    <lineage>
        <taxon>Eukaryota</taxon>
        <taxon>Fungi</taxon>
        <taxon>Dikarya</taxon>
        <taxon>Ascomycota</taxon>
        <taxon>Taphrinomycotina</taxon>
        <taxon>Taphrinomycetes</taxon>
        <taxon>Taphrinales</taxon>
        <taxon>Protomycetaceae</taxon>
        <taxon>Protomyces</taxon>
    </lineage>
</organism>
<evidence type="ECO:0000256" key="5">
    <source>
        <dbReference type="ARBA" id="ARBA00022963"/>
    </source>
</evidence>
<dbReference type="OrthoDB" id="9974421at2759"/>
<keyword evidence="3 12" id="KW-0812">Transmembrane</keyword>
<evidence type="ECO:0000256" key="4">
    <source>
        <dbReference type="ARBA" id="ARBA00022801"/>
    </source>
</evidence>
<dbReference type="GO" id="GO:0016042">
    <property type="term" value="P:lipid catabolic process"/>
    <property type="evidence" value="ECO:0007669"/>
    <property type="project" value="UniProtKB-KW"/>
</dbReference>
<keyword evidence="6" id="KW-0735">Signal-anchor</keyword>
<keyword evidence="4 14" id="KW-0378">Hydrolase</keyword>
<name>A0A1Y2FH60_PROLT</name>
<comment type="subcellular location">
    <subcellularLocation>
        <location evidence="1">Membrane</location>
        <topology evidence="1">Single-pass type II membrane protein</topology>
    </subcellularLocation>
</comment>
<dbReference type="Pfam" id="PF04083">
    <property type="entry name" value="Abhydro_lipase"/>
    <property type="match status" value="1"/>
</dbReference>
<dbReference type="InterPro" id="IPR029058">
    <property type="entry name" value="AB_hydrolase_fold"/>
</dbReference>
<accession>A0A1Y2FH60</accession>
<dbReference type="SUPFAM" id="SSF53474">
    <property type="entry name" value="alpha/beta-Hydrolases"/>
    <property type="match status" value="1"/>
</dbReference>
<dbReference type="GO" id="GO:0016787">
    <property type="term" value="F:hydrolase activity"/>
    <property type="evidence" value="ECO:0007669"/>
    <property type="project" value="UniProtKB-KW"/>
</dbReference>
<dbReference type="PANTHER" id="PTHR11005">
    <property type="entry name" value="LYSOSOMAL ACID LIPASE-RELATED"/>
    <property type="match status" value="1"/>
</dbReference>
<evidence type="ECO:0000313" key="14">
    <source>
        <dbReference type="EMBL" id="ORY83263.1"/>
    </source>
</evidence>
<reference evidence="14 15" key="1">
    <citation type="submission" date="2016-07" db="EMBL/GenBank/DDBJ databases">
        <title>Pervasive Adenine N6-methylation of Active Genes in Fungi.</title>
        <authorList>
            <consortium name="DOE Joint Genome Institute"/>
            <person name="Mondo S.J."/>
            <person name="Dannebaum R.O."/>
            <person name="Kuo R.C."/>
            <person name="Labutti K."/>
            <person name="Haridas S."/>
            <person name="Kuo A."/>
            <person name="Salamov A."/>
            <person name="Ahrendt S.R."/>
            <person name="Lipzen A."/>
            <person name="Sullivan W."/>
            <person name="Andreopoulos W.B."/>
            <person name="Clum A."/>
            <person name="Lindquist E."/>
            <person name="Daum C."/>
            <person name="Ramamoorthy G.K."/>
            <person name="Gryganskyi A."/>
            <person name="Culley D."/>
            <person name="Magnuson J.K."/>
            <person name="James T.Y."/>
            <person name="O'Malley M.A."/>
            <person name="Stajich J.E."/>
            <person name="Spatafora J.W."/>
            <person name="Visel A."/>
            <person name="Grigoriev I.V."/>
        </authorList>
    </citation>
    <scope>NUCLEOTIDE SEQUENCE [LARGE SCALE GENOMIC DNA]</scope>
    <source>
        <strain evidence="14 15">12-1054</strain>
    </source>
</reference>
<keyword evidence="5" id="KW-0442">Lipid degradation</keyword>
<gene>
    <name evidence="14" type="ORF">BCR37DRAFT_392598</name>
</gene>
<feature type="region of interest" description="Disordered" evidence="11">
    <location>
        <begin position="494"/>
        <end position="600"/>
    </location>
</feature>
<dbReference type="RefSeq" id="XP_040725844.1">
    <property type="nucleotide sequence ID" value="XM_040871178.1"/>
</dbReference>
<protein>
    <submittedName>
        <fullName evidence="14">Alpha/Beta hydrolase protein</fullName>
    </submittedName>
</protein>
<evidence type="ECO:0000256" key="3">
    <source>
        <dbReference type="ARBA" id="ARBA00022692"/>
    </source>
</evidence>
<keyword evidence="15" id="KW-1185">Reference proteome</keyword>
<proteinExistence type="inferred from homology"/>
<evidence type="ECO:0000313" key="15">
    <source>
        <dbReference type="Proteomes" id="UP000193685"/>
    </source>
</evidence>
<comment type="function">
    <text evidence="10">Probable lipase.</text>
</comment>
<dbReference type="Proteomes" id="UP000193685">
    <property type="component" value="Unassembled WGS sequence"/>
</dbReference>
<feature type="compositionally biased region" description="Low complexity" evidence="11">
    <location>
        <begin position="502"/>
        <end position="517"/>
    </location>
</feature>
<evidence type="ECO:0000256" key="2">
    <source>
        <dbReference type="ARBA" id="ARBA00010701"/>
    </source>
</evidence>
<dbReference type="GO" id="GO:0016020">
    <property type="term" value="C:membrane"/>
    <property type="evidence" value="ECO:0007669"/>
    <property type="project" value="UniProtKB-SubCell"/>
</dbReference>
<comment type="similarity">
    <text evidence="2">Belongs to the AB hydrolase superfamily. Lipase family.</text>
</comment>
<dbReference type="AlphaFoldDB" id="A0A1Y2FH60"/>